<dbReference type="AlphaFoldDB" id="A0A1Y2C080"/>
<name>A0A1Y2C080_9FUNG</name>
<evidence type="ECO:0000313" key="13">
    <source>
        <dbReference type="Proteomes" id="UP000193642"/>
    </source>
</evidence>
<organism evidence="12 13">
    <name type="scientific">Rhizoclosmatium globosum</name>
    <dbReference type="NCBI Taxonomy" id="329046"/>
    <lineage>
        <taxon>Eukaryota</taxon>
        <taxon>Fungi</taxon>
        <taxon>Fungi incertae sedis</taxon>
        <taxon>Chytridiomycota</taxon>
        <taxon>Chytridiomycota incertae sedis</taxon>
        <taxon>Chytridiomycetes</taxon>
        <taxon>Chytridiales</taxon>
        <taxon>Chytriomycetaceae</taxon>
        <taxon>Rhizoclosmatium</taxon>
    </lineage>
</organism>
<dbReference type="PANTHER" id="PTHR48012:SF10">
    <property type="entry name" value="FI20177P1"/>
    <property type="match status" value="1"/>
</dbReference>
<evidence type="ECO:0000256" key="3">
    <source>
        <dbReference type="ARBA" id="ARBA00022527"/>
    </source>
</evidence>
<evidence type="ECO:0000256" key="7">
    <source>
        <dbReference type="ARBA" id="ARBA00022840"/>
    </source>
</evidence>
<reference evidence="12 13" key="1">
    <citation type="submission" date="2016-07" db="EMBL/GenBank/DDBJ databases">
        <title>Pervasive Adenine N6-methylation of Active Genes in Fungi.</title>
        <authorList>
            <consortium name="DOE Joint Genome Institute"/>
            <person name="Mondo S.J."/>
            <person name="Dannebaum R.O."/>
            <person name="Kuo R.C."/>
            <person name="Labutti K."/>
            <person name="Haridas S."/>
            <person name="Kuo A."/>
            <person name="Salamov A."/>
            <person name="Ahrendt S.R."/>
            <person name="Lipzen A."/>
            <person name="Sullivan W."/>
            <person name="Andreopoulos W.B."/>
            <person name="Clum A."/>
            <person name="Lindquist E."/>
            <person name="Daum C."/>
            <person name="Ramamoorthy G.K."/>
            <person name="Gryganskyi A."/>
            <person name="Culley D."/>
            <person name="Magnuson J.K."/>
            <person name="James T.Y."/>
            <person name="O'Malley M.A."/>
            <person name="Stajich J.E."/>
            <person name="Spatafora J.W."/>
            <person name="Visel A."/>
            <person name="Grigoriev I.V."/>
        </authorList>
    </citation>
    <scope>NUCLEOTIDE SEQUENCE [LARGE SCALE GENOMIC DNA]</scope>
    <source>
        <strain evidence="12 13">JEL800</strain>
    </source>
</reference>
<dbReference type="GO" id="GO:0004674">
    <property type="term" value="F:protein serine/threonine kinase activity"/>
    <property type="evidence" value="ECO:0007669"/>
    <property type="project" value="UniProtKB-KW"/>
</dbReference>
<dbReference type="FunFam" id="1.10.510.10:FF:000499">
    <property type="entry name" value="Serine/threonine-protein kinase KIC1"/>
    <property type="match status" value="1"/>
</dbReference>
<comment type="similarity">
    <text evidence="1">Belongs to the protein kinase superfamily. STE Ser/Thr protein kinase family. STE20 subfamily.</text>
</comment>
<evidence type="ECO:0000256" key="4">
    <source>
        <dbReference type="ARBA" id="ARBA00022679"/>
    </source>
</evidence>
<evidence type="ECO:0000256" key="5">
    <source>
        <dbReference type="ARBA" id="ARBA00022741"/>
    </source>
</evidence>
<keyword evidence="13" id="KW-1185">Reference proteome</keyword>
<feature type="binding site" evidence="10">
    <location>
        <position position="33"/>
    </location>
    <ligand>
        <name>ATP</name>
        <dbReference type="ChEBI" id="CHEBI:30616"/>
    </ligand>
</feature>
<dbReference type="SUPFAM" id="SSF56112">
    <property type="entry name" value="Protein kinase-like (PK-like)"/>
    <property type="match status" value="1"/>
</dbReference>
<dbReference type="Pfam" id="PF00069">
    <property type="entry name" value="Pkinase"/>
    <property type="match status" value="1"/>
</dbReference>
<dbReference type="CDD" id="cd06609">
    <property type="entry name" value="STKc_MST3_like"/>
    <property type="match status" value="1"/>
</dbReference>
<evidence type="ECO:0000256" key="1">
    <source>
        <dbReference type="ARBA" id="ARBA00008874"/>
    </source>
</evidence>
<dbReference type="Proteomes" id="UP000193642">
    <property type="component" value="Unassembled WGS sequence"/>
</dbReference>
<gene>
    <name evidence="12" type="ORF">BCR33DRAFT_661682</name>
</gene>
<dbReference type="GO" id="GO:0005524">
    <property type="term" value="F:ATP binding"/>
    <property type="evidence" value="ECO:0007669"/>
    <property type="project" value="UniProtKB-UniRule"/>
</dbReference>
<dbReference type="PANTHER" id="PTHR48012">
    <property type="entry name" value="STERILE20-LIKE KINASE, ISOFORM B-RELATED"/>
    <property type="match status" value="1"/>
</dbReference>
<keyword evidence="6 12" id="KW-0418">Kinase</keyword>
<dbReference type="InterPro" id="IPR011009">
    <property type="entry name" value="Kinase-like_dom_sf"/>
</dbReference>
<comment type="catalytic activity">
    <reaction evidence="9">
        <text>L-seryl-[protein] + ATP = O-phospho-L-seryl-[protein] + ADP + H(+)</text>
        <dbReference type="Rhea" id="RHEA:17989"/>
        <dbReference type="Rhea" id="RHEA-COMP:9863"/>
        <dbReference type="Rhea" id="RHEA-COMP:11604"/>
        <dbReference type="ChEBI" id="CHEBI:15378"/>
        <dbReference type="ChEBI" id="CHEBI:29999"/>
        <dbReference type="ChEBI" id="CHEBI:30616"/>
        <dbReference type="ChEBI" id="CHEBI:83421"/>
        <dbReference type="ChEBI" id="CHEBI:456216"/>
        <dbReference type="EC" id="2.7.11.1"/>
    </reaction>
</comment>
<dbReference type="OrthoDB" id="248923at2759"/>
<dbReference type="InterPro" id="IPR017441">
    <property type="entry name" value="Protein_kinase_ATP_BS"/>
</dbReference>
<evidence type="ECO:0000256" key="2">
    <source>
        <dbReference type="ARBA" id="ARBA00012513"/>
    </source>
</evidence>
<keyword evidence="4" id="KW-0808">Transferase</keyword>
<evidence type="ECO:0000256" key="8">
    <source>
        <dbReference type="ARBA" id="ARBA00047899"/>
    </source>
</evidence>
<dbReference type="PIRSF" id="PIRSF000654">
    <property type="entry name" value="Integrin-linked_kinase"/>
    <property type="match status" value="1"/>
</dbReference>
<evidence type="ECO:0000256" key="9">
    <source>
        <dbReference type="ARBA" id="ARBA00048679"/>
    </source>
</evidence>
<dbReference type="STRING" id="329046.A0A1Y2C080"/>
<dbReference type="InterPro" id="IPR000719">
    <property type="entry name" value="Prot_kinase_dom"/>
</dbReference>
<keyword evidence="5 10" id="KW-0547">Nucleotide-binding</keyword>
<dbReference type="PROSITE" id="PS00107">
    <property type="entry name" value="PROTEIN_KINASE_ATP"/>
    <property type="match status" value="1"/>
</dbReference>
<keyword evidence="3" id="KW-0723">Serine/threonine-protein kinase</keyword>
<dbReference type="Gene3D" id="1.10.510.10">
    <property type="entry name" value="Transferase(Phosphotransferase) domain 1"/>
    <property type="match status" value="1"/>
</dbReference>
<dbReference type="SMART" id="SM00220">
    <property type="entry name" value="S_TKc"/>
    <property type="match status" value="1"/>
</dbReference>
<feature type="domain" description="Protein kinase" evidence="11">
    <location>
        <begin position="4"/>
        <end position="255"/>
    </location>
</feature>
<accession>A0A1Y2C080</accession>
<proteinExistence type="inferred from homology"/>
<keyword evidence="7 10" id="KW-0067">ATP-binding</keyword>
<dbReference type="EC" id="2.7.11.1" evidence="2"/>
<evidence type="ECO:0000256" key="6">
    <source>
        <dbReference type="ARBA" id="ARBA00022777"/>
    </source>
</evidence>
<evidence type="ECO:0000313" key="12">
    <source>
        <dbReference type="EMBL" id="ORY40420.1"/>
    </source>
</evidence>
<dbReference type="EMBL" id="MCGO01000035">
    <property type="protein sequence ID" value="ORY40420.1"/>
    <property type="molecule type" value="Genomic_DNA"/>
</dbReference>
<evidence type="ECO:0000259" key="11">
    <source>
        <dbReference type="PROSITE" id="PS50011"/>
    </source>
</evidence>
<sequence length="299" mass="33208">MDKFKKLEVIGRGSYGEVYKGINLSTNATVAIKVIDFEDTGDEIEDIRREISILAELQSDYVTRYFGSYVEESQLWIVMEYCAGGSCLDLIKLGPLSEIHIAVILRETLEGLKYIHSQNKIHRDIKSANILLTASGHVKLADFGVSAQVTATITKKNTFCGTPFWMAPEVIVRSAYNSKADVWSLGITAIELATGLPPHANVHPMKVLFMIPKNDPPRLDTTKFSREFQDFVAQCLTTRATDRPSAAELLKHPFIRAAGRCQSIADLLLRNKIISDSKLDQVSRRDSSTELSLLALCGT</sequence>
<evidence type="ECO:0000256" key="10">
    <source>
        <dbReference type="PROSITE-ProRule" id="PRU10141"/>
    </source>
</evidence>
<comment type="catalytic activity">
    <reaction evidence="8">
        <text>L-threonyl-[protein] + ATP = O-phospho-L-threonyl-[protein] + ADP + H(+)</text>
        <dbReference type="Rhea" id="RHEA:46608"/>
        <dbReference type="Rhea" id="RHEA-COMP:11060"/>
        <dbReference type="Rhea" id="RHEA-COMP:11605"/>
        <dbReference type="ChEBI" id="CHEBI:15378"/>
        <dbReference type="ChEBI" id="CHEBI:30013"/>
        <dbReference type="ChEBI" id="CHEBI:30616"/>
        <dbReference type="ChEBI" id="CHEBI:61977"/>
        <dbReference type="ChEBI" id="CHEBI:456216"/>
        <dbReference type="EC" id="2.7.11.1"/>
    </reaction>
</comment>
<dbReference type="InterPro" id="IPR050629">
    <property type="entry name" value="STE20/SPS1-PAK"/>
</dbReference>
<comment type="caution">
    <text evidence="12">The sequence shown here is derived from an EMBL/GenBank/DDBJ whole genome shotgun (WGS) entry which is preliminary data.</text>
</comment>
<dbReference type="GO" id="GO:0005737">
    <property type="term" value="C:cytoplasm"/>
    <property type="evidence" value="ECO:0007669"/>
    <property type="project" value="TreeGrafter"/>
</dbReference>
<protein>
    <recommendedName>
        <fullName evidence="2">non-specific serine/threonine protein kinase</fullName>
        <ecNumber evidence="2">2.7.11.1</ecNumber>
    </recommendedName>
</protein>
<dbReference type="PROSITE" id="PS50011">
    <property type="entry name" value="PROTEIN_KINASE_DOM"/>
    <property type="match status" value="1"/>
</dbReference>